<proteinExistence type="inferred from homology"/>
<evidence type="ECO:0008006" key="12">
    <source>
        <dbReference type="Google" id="ProtNLM"/>
    </source>
</evidence>
<keyword evidence="4 9" id="KW-0812">Transmembrane</keyword>
<dbReference type="AlphaFoldDB" id="A0A2V3IPT4"/>
<evidence type="ECO:0000256" key="3">
    <source>
        <dbReference type="ARBA" id="ARBA00006792"/>
    </source>
</evidence>
<comment type="similarity">
    <text evidence="3">Belongs to the MICOS complex subunit Mic10 family.</text>
</comment>
<dbReference type="EMBL" id="NBIV01000102">
    <property type="protein sequence ID" value="PXF44095.1"/>
    <property type="molecule type" value="Genomic_DNA"/>
</dbReference>
<evidence type="ECO:0000256" key="4">
    <source>
        <dbReference type="ARBA" id="ARBA00022692"/>
    </source>
</evidence>
<dbReference type="GO" id="GO:0061617">
    <property type="term" value="C:MICOS complex"/>
    <property type="evidence" value="ECO:0007669"/>
    <property type="project" value="InterPro"/>
</dbReference>
<keyword evidence="7" id="KW-0496">Mitochondrion</keyword>
<organism evidence="10 11">
    <name type="scientific">Gracilariopsis chorda</name>
    <dbReference type="NCBI Taxonomy" id="448386"/>
    <lineage>
        <taxon>Eukaryota</taxon>
        <taxon>Rhodophyta</taxon>
        <taxon>Florideophyceae</taxon>
        <taxon>Rhodymeniophycidae</taxon>
        <taxon>Gracilariales</taxon>
        <taxon>Gracilariaceae</taxon>
        <taxon>Gracilariopsis</taxon>
    </lineage>
</organism>
<dbReference type="Pfam" id="PF04418">
    <property type="entry name" value="DUF543"/>
    <property type="match status" value="1"/>
</dbReference>
<evidence type="ECO:0000256" key="1">
    <source>
        <dbReference type="ARBA" id="ARBA00002689"/>
    </source>
</evidence>
<comment type="caution">
    <text evidence="10">The sequence shown here is derived from an EMBL/GenBank/DDBJ whole genome shotgun (WGS) entry which is preliminary data.</text>
</comment>
<gene>
    <name evidence="10" type="ORF">BWQ96_06176</name>
</gene>
<evidence type="ECO:0000256" key="5">
    <source>
        <dbReference type="ARBA" id="ARBA00022792"/>
    </source>
</evidence>
<keyword evidence="8 9" id="KW-0472">Membrane</keyword>
<name>A0A2V3IPT4_9FLOR</name>
<keyword evidence="11" id="KW-1185">Reference proteome</keyword>
<evidence type="ECO:0000256" key="7">
    <source>
        <dbReference type="ARBA" id="ARBA00023128"/>
    </source>
</evidence>
<comment type="subcellular location">
    <subcellularLocation>
        <location evidence="2">Mitochondrion inner membrane</location>
        <topology evidence="2">Single-pass membrane protein</topology>
    </subcellularLocation>
</comment>
<evidence type="ECO:0000256" key="9">
    <source>
        <dbReference type="SAM" id="Phobius"/>
    </source>
</evidence>
<sequence length="81" mass="8449">MSSSELKVAEKWDTALEKGIKRMAYGAIAGGVVAALMFRGVGIRSMIIGVGTGTGIGITYAEAKRDFEELATQSAPAKAEI</sequence>
<dbReference type="PANTHER" id="PTHR21304:SF0">
    <property type="entry name" value="MICOS COMPLEX SUBUNIT MIC10"/>
    <property type="match status" value="1"/>
</dbReference>
<keyword evidence="5" id="KW-0999">Mitochondrion inner membrane</keyword>
<dbReference type="InterPro" id="IPR007512">
    <property type="entry name" value="Mic10"/>
</dbReference>
<feature type="transmembrane region" description="Helical" evidence="9">
    <location>
        <begin position="20"/>
        <end position="38"/>
    </location>
</feature>
<dbReference type="Proteomes" id="UP000247409">
    <property type="component" value="Unassembled WGS sequence"/>
</dbReference>
<dbReference type="STRING" id="448386.A0A2V3IPT4"/>
<keyword evidence="6 9" id="KW-1133">Transmembrane helix</keyword>
<comment type="function">
    <text evidence="1">Component of the MICOS complex, a large protein complex of the mitochondrial inner membrane that plays crucial roles in the maintenance of crista junctions, inner membrane architecture, and formation of contact sites to the outer membrane.</text>
</comment>
<protein>
    <recommendedName>
        <fullName evidence="12">MICOS complex subunit MIC10</fullName>
    </recommendedName>
</protein>
<evidence type="ECO:0000256" key="6">
    <source>
        <dbReference type="ARBA" id="ARBA00022989"/>
    </source>
</evidence>
<evidence type="ECO:0000313" key="11">
    <source>
        <dbReference type="Proteomes" id="UP000247409"/>
    </source>
</evidence>
<evidence type="ECO:0000256" key="2">
    <source>
        <dbReference type="ARBA" id="ARBA00004434"/>
    </source>
</evidence>
<reference evidence="10 11" key="1">
    <citation type="journal article" date="2018" name="Mol. Biol. Evol.">
        <title>Analysis of the draft genome of the red seaweed Gracilariopsis chorda provides insights into genome size evolution in Rhodophyta.</title>
        <authorList>
            <person name="Lee J."/>
            <person name="Yang E.C."/>
            <person name="Graf L."/>
            <person name="Yang J.H."/>
            <person name="Qiu H."/>
            <person name="Zel Zion U."/>
            <person name="Chan C.X."/>
            <person name="Stephens T.G."/>
            <person name="Weber A.P.M."/>
            <person name="Boo G.H."/>
            <person name="Boo S.M."/>
            <person name="Kim K.M."/>
            <person name="Shin Y."/>
            <person name="Jung M."/>
            <person name="Lee S.J."/>
            <person name="Yim H.S."/>
            <person name="Lee J.H."/>
            <person name="Bhattacharya D."/>
            <person name="Yoon H.S."/>
        </authorList>
    </citation>
    <scope>NUCLEOTIDE SEQUENCE [LARGE SCALE GENOMIC DNA]</scope>
    <source>
        <strain evidence="10 11">SKKU-2015</strain>
        <tissue evidence="10">Whole body</tissue>
    </source>
</reference>
<dbReference type="PANTHER" id="PTHR21304">
    <property type="entry name" value="MICOS COMPLEX SUBUNIT MIC10"/>
    <property type="match status" value="1"/>
</dbReference>
<evidence type="ECO:0000313" key="10">
    <source>
        <dbReference type="EMBL" id="PXF44095.1"/>
    </source>
</evidence>
<accession>A0A2V3IPT4</accession>
<evidence type="ECO:0000256" key="8">
    <source>
        <dbReference type="ARBA" id="ARBA00023136"/>
    </source>
</evidence>